<feature type="transmembrane region" description="Helical" evidence="1">
    <location>
        <begin position="55"/>
        <end position="80"/>
    </location>
</feature>
<evidence type="ECO:0000313" key="3">
    <source>
        <dbReference type="Proteomes" id="UP000828390"/>
    </source>
</evidence>
<evidence type="ECO:0000313" key="2">
    <source>
        <dbReference type="EMBL" id="KAH3748597.1"/>
    </source>
</evidence>
<evidence type="ECO:0000256" key="1">
    <source>
        <dbReference type="SAM" id="Phobius"/>
    </source>
</evidence>
<keyword evidence="3" id="KW-1185">Reference proteome</keyword>
<dbReference type="AlphaFoldDB" id="A0A9D4DIC4"/>
<reference evidence="2" key="2">
    <citation type="submission" date="2020-11" db="EMBL/GenBank/DDBJ databases">
        <authorList>
            <person name="McCartney M.A."/>
            <person name="Auch B."/>
            <person name="Kono T."/>
            <person name="Mallez S."/>
            <person name="Becker A."/>
            <person name="Gohl D.M."/>
            <person name="Silverstein K.A.T."/>
            <person name="Koren S."/>
            <person name="Bechman K.B."/>
            <person name="Herman A."/>
            <person name="Abrahante J.E."/>
            <person name="Garbe J."/>
        </authorList>
    </citation>
    <scope>NUCLEOTIDE SEQUENCE</scope>
    <source>
        <strain evidence="2">Duluth1</strain>
        <tissue evidence="2">Whole animal</tissue>
    </source>
</reference>
<protein>
    <submittedName>
        <fullName evidence="2">Uncharacterized protein</fullName>
    </submittedName>
</protein>
<dbReference type="Proteomes" id="UP000828390">
    <property type="component" value="Unassembled WGS sequence"/>
</dbReference>
<reference evidence="2" key="1">
    <citation type="journal article" date="2019" name="bioRxiv">
        <title>The Genome of the Zebra Mussel, Dreissena polymorpha: A Resource for Invasive Species Research.</title>
        <authorList>
            <person name="McCartney M.A."/>
            <person name="Auch B."/>
            <person name="Kono T."/>
            <person name="Mallez S."/>
            <person name="Zhang Y."/>
            <person name="Obille A."/>
            <person name="Becker A."/>
            <person name="Abrahante J.E."/>
            <person name="Garbe J."/>
            <person name="Badalamenti J.P."/>
            <person name="Herman A."/>
            <person name="Mangelson H."/>
            <person name="Liachko I."/>
            <person name="Sullivan S."/>
            <person name="Sone E.D."/>
            <person name="Koren S."/>
            <person name="Silverstein K.A.T."/>
            <person name="Beckman K.B."/>
            <person name="Gohl D.M."/>
        </authorList>
    </citation>
    <scope>NUCLEOTIDE SEQUENCE</scope>
    <source>
        <strain evidence="2">Duluth1</strain>
        <tissue evidence="2">Whole animal</tissue>
    </source>
</reference>
<accession>A0A9D4DIC4</accession>
<organism evidence="2 3">
    <name type="scientific">Dreissena polymorpha</name>
    <name type="common">Zebra mussel</name>
    <name type="synonym">Mytilus polymorpha</name>
    <dbReference type="NCBI Taxonomy" id="45954"/>
    <lineage>
        <taxon>Eukaryota</taxon>
        <taxon>Metazoa</taxon>
        <taxon>Spiralia</taxon>
        <taxon>Lophotrochozoa</taxon>
        <taxon>Mollusca</taxon>
        <taxon>Bivalvia</taxon>
        <taxon>Autobranchia</taxon>
        <taxon>Heteroconchia</taxon>
        <taxon>Euheterodonta</taxon>
        <taxon>Imparidentia</taxon>
        <taxon>Neoheterodontei</taxon>
        <taxon>Myida</taxon>
        <taxon>Dreissenoidea</taxon>
        <taxon>Dreissenidae</taxon>
        <taxon>Dreissena</taxon>
    </lineage>
</organism>
<name>A0A9D4DIC4_DREPO</name>
<keyword evidence="1" id="KW-0812">Transmembrane</keyword>
<sequence>MSALTTWNTPRIISGCMLHTDVCAPRKAEIPEVSHFCQKTVHLDLLIPRMLRLKFLISAATCAFFLVSYFVTTLHVRLVVLAPVKMMVFELTASSWTVAFTPGVIRFSQVWDVCCYAVMCFCS</sequence>
<keyword evidence="1" id="KW-1133">Transmembrane helix</keyword>
<dbReference type="EMBL" id="JAIWYP010000010">
    <property type="protein sequence ID" value="KAH3748597.1"/>
    <property type="molecule type" value="Genomic_DNA"/>
</dbReference>
<proteinExistence type="predicted"/>
<gene>
    <name evidence="2" type="ORF">DPMN_183043</name>
</gene>
<keyword evidence="1" id="KW-0472">Membrane</keyword>
<comment type="caution">
    <text evidence="2">The sequence shown here is derived from an EMBL/GenBank/DDBJ whole genome shotgun (WGS) entry which is preliminary data.</text>
</comment>